<gene>
    <name evidence="1" type="ORF">Mterra_00359</name>
</gene>
<sequence>MVTGLKVEGMSCGHRKMGVEKALEGVLRRM</sequence>
<protein>
    <submittedName>
        <fullName evidence="1">Uncharacterized protein</fullName>
    </submittedName>
</protein>
<keyword evidence="2" id="KW-1185">Reference proteome</keyword>
<dbReference type="AlphaFoldDB" id="A0A399F1C4"/>
<accession>A0A399F1C4</accession>
<evidence type="ECO:0000313" key="1">
    <source>
        <dbReference type="EMBL" id="RIH90564.1"/>
    </source>
</evidence>
<name>A0A399F1C4_9DEIN</name>
<organism evidence="1 2">
    <name type="scientific">Calidithermus terrae</name>
    <dbReference type="NCBI Taxonomy" id="1408545"/>
    <lineage>
        <taxon>Bacteria</taxon>
        <taxon>Thermotogati</taxon>
        <taxon>Deinococcota</taxon>
        <taxon>Deinococci</taxon>
        <taxon>Thermales</taxon>
        <taxon>Thermaceae</taxon>
        <taxon>Calidithermus</taxon>
    </lineage>
</organism>
<comment type="caution">
    <text evidence="1">The sequence shown here is derived from an EMBL/GenBank/DDBJ whole genome shotgun (WGS) entry which is preliminary data.</text>
</comment>
<proteinExistence type="predicted"/>
<dbReference type="EMBL" id="QXDL01000007">
    <property type="protein sequence ID" value="RIH90564.1"/>
    <property type="molecule type" value="Genomic_DNA"/>
</dbReference>
<dbReference type="Proteomes" id="UP000265715">
    <property type="component" value="Unassembled WGS sequence"/>
</dbReference>
<evidence type="ECO:0000313" key="2">
    <source>
        <dbReference type="Proteomes" id="UP000265715"/>
    </source>
</evidence>
<reference evidence="1 2" key="1">
    <citation type="submission" date="2018-08" db="EMBL/GenBank/DDBJ databases">
        <title>Meiothermus terrae DSM 26712 genome sequencing project.</title>
        <authorList>
            <person name="Da Costa M.S."/>
            <person name="Albuquerque L."/>
            <person name="Raposo P."/>
            <person name="Froufe H.J.C."/>
            <person name="Barroso C.S."/>
            <person name="Egas C."/>
        </authorList>
    </citation>
    <scope>NUCLEOTIDE SEQUENCE [LARGE SCALE GENOMIC DNA]</scope>
    <source>
        <strain evidence="1 2">DSM 26712</strain>
    </source>
</reference>